<comment type="caution">
    <text evidence="2">The sequence shown here is derived from an EMBL/GenBank/DDBJ whole genome shotgun (WGS) entry which is preliminary data.</text>
</comment>
<evidence type="ECO:0000313" key="3">
    <source>
        <dbReference type="Proteomes" id="UP000070174"/>
    </source>
</evidence>
<dbReference type="AlphaFoldDB" id="A0A133PQM8"/>
<keyword evidence="1" id="KW-0472">Membrane</keyword>
<dbReference type="RefSeq" id="WP_005957244.1">
    <property type="nucleotide sequence ID" value="NZ_CABJAL010000001.1"/>
</dbReference>
<feature type="transmembrane region" description="Helical" evidence="1">
    <location>
        <begin position="12"/>
        <end position="31"/>
    </location>
</feature>
<dbReference type="Proteomes" id="UP000070174">
    <property type="component" value="Unassembled WGS sequence"/>
</dbReference>
<keyword evidence="1" id="KW-1133">Transmembrane helix</keyword>
<dbReference type="PATRIC" id="fig|54005.3.peg.536"/>
<keyword evidence="1" id="KW-0812">Transmembrane</keyword>
<evidence type="ECO:0000313" key="2">
    <source>
        <dbReference type="EMBL" id="KXA30945.1"/>
    </source>
</evidence>
<organism evidence="2">
    <name type="scientific">Peptoniphilus harei</name>
    <dbReference type="NCBI Taxonomy" id="54005"/>
    <lineage>
        <taxon>Bacteria</taxon>
        <taxon>Bacillati</taxon>
        <taxon>Bacillota</taxon>
        <taxon>Tissierellia</taxon>
        <taxon>Tissierellales</taxon>
        <taxon>Peptoniphilaceae</taxon>
        <taxon>Peptoniphilus</taxon>
    </lineage>
</organism>
<proteinExistence type="predicted"/>
<accession>A0A133PQM8</accession>
<sequence>MDMNVFMQGVEVAVWGLAGVFAVLILFYLSTKLMLKVFKEK</sequence>
<reference evidence="2 3" key="1">
    <citation type="submission" date="2016-01" db="EMBL/GenBank/DDBJ databases">
        <authorList>
            <person name="Oliw E.H."/>
        </authorList>
    </citation>
    <scope>NUCLEOTIDE SEQUENCE [LARGE SCALE GENOMIC DNA]</scope>
    <source>
        <strain evidence="2 3">CMW7756A</strain>
    </source>
</reference>
<protein>
    <recommendedName>
        <fullName evidence="4">Oxaloacetate decarboxylase, gamma chain</fullName>
    </recommendedName>
</protein>
<name>A0A133PQM8_9FIRM</name>
<evidence type="ECO:0008006" key="4">
    <source>
        <dbReference type="Google" id="ProtNLM"/>
    </source>
</evidence>
<evidence type="ECO:0000256" key="1">
    <source>
        <dbReference type="SAM" id="Phobius"/>
    </source>
</evidence>
<gene>
    <name evidence="2" type="ORF">HMPREF3229_00543</name>
</gene>
<dbReference type="NCBIfam" id="NF040909">
    <property type="entry name" value="OadG_rel_small"/>
    <property type="match status" value="1"/>
</dbReference>
<dbReference type="EMBL" id="LRQE01000021">
    <property type="protein sequence ID" value="KXA30945.1"/>
    <property type="molecule type" value="Genomic_DNA"/>
</dbReference>